<dbReference type="PANTHER" id="PTHR43214">
    <property type="entry name" value="TWO-COMPONENT RESPONSE REGULATOR"/>
    <property type="match status" value="1"/>
</dbReference>
<evidence type="ECO:0000313" key="6">
    <source>
        <dbReference type="EMBL" id="WBO21771.1"/>
    </source>
</evidence>
<gene>
    <name evidence="6" type="ORF">PBT88_16605</name>
</gene>
<evidence type="ECO:0000259" key="4">
    <source>
        <dbReference type="PROSITE" id="PS50043"/>
    </source>
</evidence>
<keyword evidence="2" id="KW-0238">DNA-binding</keyword>
<dbReference type="InterPro" id="IPR039420">
    <property type="entry name" value="WalR-like"/>
</dbReference>
<feature type="domain" description="HTH luxR-type" evidence="4">
    <location>
        <begin position="145"/>
        <end position="210"/>
    </location>
</feature>
<dbReference type="Pfam" id="PF00196">
    <property type="entry name" value="GerE"/>
    <property type="match status" value="1"/>
</dbReference>
<dbReference type="SUPFAM" id="SSF52172">
    <property type="entry name" value="CheY-like"/>
    <property type="match status" value="1"/>
</dbReference>
<proteinExistence type="predicted"/>
<evidence type="ECO:0000256" key="1">
    <source>
        <dbReference type="ARBA" id="ARBA00022553"/>
    </source>
</evidence>
<dbReference type="EMBL" id="CP115174">
    <property type="protein sequence ID" value="WBO21771.1"/>
    <property type="molecule type" value="Genomic_DNA"/>
</dbReference>
<protein>
    <submittedName>
        <fullName evidence="6">Response regulator transcription factor</fullName>
    </submittedName>
</protein>
<evidence type="ECO:0000313" key="7">
    <source>
        <dbReference type="Proteomes" id="UP001210865"/>
    </source>
</evidence>
<dbReference type="Gene3D" id="3.40.50.2300">
    <property type="match status" value="1"/>
</dbReference>
<evidence type="ECO:0000256" key="3">
    <source>
        <dbReference type="PROSITE-ProRule" id="PRU00169"/>
    </source>
</evidence>
<reference evidence="6 7" key="1">
    <citation type="submission" date="2022-12" db="EMBL/GenBank/DDBJ databases">
        <title>Sphingomonas abieness sp. nov., an endophytic bacterium isolated from Abies koreana.</title>
        <authorList>
            <person name="Jiang L."/>
            <person name="Lee J."/>
        </authorList>
    </citation>
    <scope>NUCLEOTIDE SEQUENCE [LARGE SCALE GENOMIC DNA]</scope>
    <source>
        <strain evidence="7">PAMB 00755</strain>
    </source>
</reference>
<organism evidence="6 7">
    <name type="scientific">Sphingomonas abietis</name>
    <dbReference type="NCBI Taxonomy" id="3012344"/>
    <lineage>
        <taxon>Bacteria</taxon>
        <taxon>Pseudomonadati</taxon>
        <taxon>Pseudomonadota</taxon>
        <taxon>Alphaproteobacteria</taxon>
        <taxon>Sphingomonadales</taxon>
        <taxon>Sphingomonadaceae</taxon>
        <taxon>Sphingomonas</taxon>
    </lineage>
</organism>
<dbReference type="Proteomes" id="UP001210865">
    <property type="component" value="Chromosome"/>
</dbReference>
<dbReference type="InterPro" id="IPR016032">
    <property type="entry name" value="Sig_transdc_resp-reg_C-effctor"/>
</dbReference>
<dbReference type="Pfam" id="PF00072">
    <property type="entry name" value="Response_reg"/>
    <property type="match status" value="1"/>
</dbReference>
<dbReference type="SMART" id="SM00448">
    <property type="entry name" value="REC"/>
    <property type="match status" value="1"/>
</dbReference>
<dbReference type="RefSeq" id="WP_270076419.1">
    <property type="nucleotide sequence ID" value="NZ_CP115174.1"/>
</dbReference>
<dbReference type="PROSITE" id="PS00622">
    <property type="entry name" value="HTH_LUXR_1"/>
    <property type="match status" value="1"/>
</dbReference>
<dbReference type="InterPro" id="IPR000792">
    <property type="entry name" value="Tscrpt_reg_LuxR_C"/>
</dbReference>
<dbReference type="PRINTS" id="PR00038">
    <property type="entry name" value="HTHLUXR"/>
</dbReference>
<feature type="domain" description="Response regulatory" evidence="5">
    <location>
        <begin position="13"/>
        <end position="129"/>
    </location>
</feature>
<keyword evidence="7" id="KW-1185">Reference proteome</keyword>
<dbReference type="PROSITE" id="PS50110">
    <property type="entry name" value="RESPONSE_REGULATORY"/>
    <property type="match status" value="1"/>
</dbReference>
<evidence type="ECO:0000256" key="2">
    <source>
        <dbReference type="ARBA" id="ARBA00023125"/>
    </source>
</evidence>
<dbReference type="CDD" id="cd06170">
    <property type="entry name" value="LuxR_C_like"/>
    <property type="match status" value="1"/>
</dbReference>
<dbReference type="PROSITE" id="PS50043">
    <property type="entry name" value="HTH_LUXR_2"/>
    <property type="match status" value="1"/>
</dbReference>
<keyword evidence="1 3" id="KW-0597">Phosphoprotein</keyword>
<dbReference type="InterPro" id="IPR058245">
    <property type="entry name" value="NreC/VraR/RcsB-like_REC"/>
</dbReference>
<dbReference type="InterPro" id="IPR001789">
    <property type="entry name" value="Sig_transdc_resp-reg_receiver"/>
</dbReference>
<sequence>MIEPRPVVEAPIRVLVVDDHPLLREGLTATLRKQPDLEVVGEAVDGVAAVEQFNTLSPDVTLMDIQMPQMGGIEAIERIRELDPTAAIVVLTTYPGDSQAMRALKAGASGYLLKSCIRKDLLQTIRAVHAGERAISAEVAQAIAMHAMEERLSEREASILRLIAEGHPNKQIAWQLNLAQDTIKGHLKNIFAKLDVTDRTHAVVVAVRRGFIDL</sequence>
<feature type="modified residue" description="4-aspartylphosphate" evidence="3">
    <location>
        <position position="64"/>
    </location>
</feature>
<evidence type="ECO:0000259" key="5">
    <source>
        <dbReference type="PROSITE" id="PS50110"/>
    </source>
</evidence>
<name>A0ABY7NQK7_9SPHN</name>
<dbReference type="SMART" id="SM00421">
    <property type="entry name" value="HTH_LUXR"/>
    <property type="match status" value="1"/>
</dbReference>
<dbReference type="CDD" id="cd17535">
    <property type="entry name" value="REC_NarL-like"/>
    <property type="match status" value="1"/>
</dbReference>
<dbReference type="SUPFAM" id="SSF46894">
    <property type="entry name" value="C-terminal effector domain of the bipartite response regulators"/>
    <property type="match status" value="1"/>
</dbReference>
<dbReference type="InterPro" id="IPR011006">
    <property type="entry name" value="CheY-like_superfamily"/>
</dbReference>
<accession>A0ABY7NQK7</accession>